<evidence type="ECO:0008006" key="4">
    <source>
        <dbReference type="Google" id="ProtNLM"/>
    </source>
</evidence>
<organism evidence="2 3">
    <name type="scientific">Photobacterium angustum</name>
    <dbReference type="NCBI Taxonomy" id="661"/>
    <lineage>
        <taxon>Bacteria</taxon>
        <taxon>Pseudomonadati</taxon>
        <taxon>Pseudomonadota</taxon>
        <taxon>Gammaproteobacteria</taxon>
        <taxon>Vibrionales</taxon>
        <taxon>Vibrionaceae</taxon>
        <taxon>Photobacterium</taxon>
    </lineage>
</organism>
<protein>
    <recommendedName>
        <fullName evidence="4">Chitin-binding type-3 domain-containing protein</fullName>
    </recommendedName>
</protein>
<comment type="caution">
    <text evidence="2">The sequence shown here is derived from an EMBL/GenBank/DDBJ whole genome shotgun (WGS) entry which is preliminary data.</text>
</comment>
<dbReference type="EMBL" id="MSCJ01000003">
    <property type="protein sequence ID" value="PQJ61907.1"/>
    <property type="molecule type" value="Genomic_DNA"/>
</dbReference>
<dbReference type="GO" id="GO:0030246">
    <property type="term" value="F:carbohydrate binding"/>
    <property type="evidence" value="ECO:0007669"/>
    <property type="project" value="InterPro"/>
</dbReference>
<dbReference type="RefSeq" id="WP_105061752.1">
    <property type="nucleotide sequence ID" value="NZ_MSCJ01000003.1"/>
</dbReference>
<dbReference type="GO" id="GO:0005975">
    <property type="term" value="P:carbohydrate metabolic process"/>
    <property type="evidence" value="ECO:0007669"/>
    <property type="project" value="InterPro"/>
</dbReference>
<dbReference type="Proteomes" id="UP000238730">
    <property type="component" value="Unassembled WGS sequence"/>
</dbReference>
<accession>A0A2S7VID0</accession>
<feature type="signal peptide" evidence="1">
    <location>
        <begin position="1"/>
        <end position="24"/>
    </location>
</feature>
<name>A0A2S7VID0_PHOAN</name>
<dbReference type="Gene3D" id="2.10.10.20">
    <property type="entry name" value="Carbohydrate-binding module superfamily 5/12"/>
    <property type="match status" value="1"/>
</dbReference>
<feature type="chain" id="PRO_5015591321" description="Chitin-binding type-3 domain-containing protein" evidence="1">
    <location>
        <begin position="25"/>
        <end position="598"/>
    </location>
</feature>
<sequence>MKKNIIACAVSMGCLFANVPTTLAADTPTSDAIVYHVTFPYSNDQTTIDTLGLNTQYASSAIMSNIIAGVMYTHMIKKQYPELQFNEDDMTTTLLGQLLQESGLHEAIMNTDFSPNQATQAIHNPDFKKILLSAGQGGPYQINDYSKRLPDANSPGSLGLINYDAVRKTLDYTIADQDSGKQTSSLGPDALDDMYFAPMTAAFYRFNDINRMKQLASNDWYVNKEAWDTCWTNLSDPLLAEDPNALRLTDFILNVVYNAGSYSAPLQSYLNVCVKKDPAQLANMNNYNLSPQDYRDAIGSSDTTGDTYYRYPRQVSFYIDQLFGVNLEDAGLNINNQVSLLAGQFNRVFAFAVTKLSYKPNKDKEELTFVTASQADKAFKDALAQLDIKSTDSFTLSNDSDRKAIYQLLDVAIGNVEKAIGSDFNAVTDKGPIDPTSEIQIYTDAKIQGQMFLSASKAGANIVNNWMTPNTHISLPVDASIDQMKDSGVDCTAQAQSAFAKLASEADPEHPQQINVNFQNNSCMISIGDYTPDVPVPPVPEGEWDPAKVYDKPCEKVLHNGLSYHNQWYTTGEEPTPEASANWGVWRIVGKDSDMCTN</sequence>
<evidence type="ECO:0000256" key="1">
    <source>
        <dbReference type="SAM" id="SignalP"/>
    </source>
</evidence>
<proteinExistence type="predicted"/>
<evidence type="ECO:0000313" key="3">
    <source>
        <dbReference type="Proteomes" id="UP000238730"/>
    </source>
</evidence>
<keyword evidence="1" id="KW-0732">Signal</keyword>
<dbReference type="InterPro" id="IPR036573">
    <property type="entry name" value="CBM_sf_5/12"/>
</dbReference>
<dbReference type="SUPFAM" id="SSF51055">
    <property type="entry name" value="Carbohydrate binding domain"/>
    <property type="match status" value="1"/>
</dbReference>
<evidence type="ECO:0000313" key="2">
    <source>
        <dbReference type="EMBL" id="PQJ61907.1"/>
    </source>
</evidence>
<dbReference type="GO" id="GO:0004553">
    <property type="term" value="F:hydrolase activity, hydrolyzing O-glycosyl compounds"/>
    <property type="evidence" value="ECO:0007669"/>
    <property type="project" value="InterPro"/>
</dbReference>
<gene>
    <name evidence="2" type="ORF">BTO08_16715</name>
</gene>
<reference evidence="2 3" key="1">
    <citation type="submission" date="2016-12" db="EMBL/GenBank/DDBJ databases">
        <title>Diversity of luminous bacteria.</title>
        <authorList>
            <person name="Yoshizawa S."/>
            <person name="Kogure K."/>
        </authorList>
    </citation>
    <scope>NUCLEOTIDE SEQUENCE [LARGE SCALE GENOMIC DNA]</scope>
    <source>
        <strain evidence="2 3">LC1-200</strain>
    </source>
</reference>
<dbReference type="OrthoDB" id="6018988at2"/>
<dbReference type="CDD" id="cd12215">
    <property type="entry name" value="ChiC_BD"/>
    <property type="match status" value="1"/>
</dbReference>
<dbReference type="GO" id="GO:0005576">
    <property type="term" value="C:extracellular region"/>
    <property type="evidence" value="ECO:0007669"/>
    <property type="project" value="InterPro"/>
</dbReference>
<dbReference type="AlphaFoldDB" id="A0A2S7VID0"/>